<keyword evidence="6 12" id="KW-0997">Cell inner membrane</keyword>
<evidence type="ECO:0000256" key="10">
    <source>
        <dbReference type="ARBA" id="ARBA00023136"/>
    </source>
</evidence>
<dbReference type="InterPro" id="IPR004513">
    <property type="entry name" value="FtsX"/>
</dbReference>
<dbReference type="Pfam" id="PF02687">
    <property type="entry name" value="FtsX"/>
    <property type="match status" value="1"/>
</dbReference>
<organism evidence="16 17">
    <name type="scientific">Oleiphilus messinensis</name>
    <dbReference type="NCBI Taxonomy" id="141451"/>
    <lineage>
        <taxon>Bacteria</taxon>
        <taxon>Pseudomonadati</taxon>
        <taxon>Pseudomonadota</taxon>
        <taxon>Gammaproteobacteria</taxon>
        <taxon>Oceanospirillales</taxon>
        <taxon>Oleiphilaceae</taxon>
        <taxon>Oleiphilus</taxon>
    </lineage>
</organism>
<dbReference type="AlphaFoldDB" id="A0A1Y0I225"/>
<evidence type="ECO:0000259" key="14">
    <source>
        <dbReference type="Pfam" id="PF02687"/>
    </source>
</evidence>
<keyword evidence="9 13" id="KW-1133">Transmembrane helix</keyword>
<evidence type="ECO:0000256" key="3">
    <source>
        <dbReference type="ARBA" id="ARBA00011160"/>
    </source>
</evidence>
<dbReference type="GO" id="GO:0051301">
    <property type="term" value="P:cell division"/>
    <property type="evidence" value="ECO:0007669"/>
    <property type="project" value="UniProtKB-KW"/>
</dbReference>
<evidence type="ECO:0000256" key="13">
    <source>
        <dbReference type="SAM" id="Phobius"/>
    </source>
</evidence>
<dbReference type="GO" id="GO:0032153">
    <property type="term" value="C:cell division site"/>
    <property type="evidence" value="ECO:0007669"/>
    <property type="project" value="TreeGrafter"/>
</dbReference>
<keyword evidence="11 12" id="KW-0131">Cell cycle</keyword>
<dbReference type="PANTHER" id="PTHR47755:SF1">
    <property type="entry name" value="CELL DIVISION PROTEIN FTSX"/>
    <property type="match status" value="1"/>
</dbReference>
<comment type="subcellular location">
    <subcellularLocation>
        <location evidence="1">Cell inner membrane</location>
        <topology evidence="1">Multi-pass membrane protein</topology>
    </subcellularLocation>
</comment>
<dbReference type="NCBIfam" id="TIGR00439">
    <property type="entry name" value="FtsX_Gneg"/>
    <property type="match status" value="1"/>
</dbReference>
<feature type="transmembrane region" description="Helical" evidence="13">
    <location>
        <begin position="159"/>
        <end position="179"/>
    </location>
</feature>
<evidence type="ECO:0000256" key="4">
    <source>
        <dbReference type="ARBA" id="ARBA00021907"/>
    </source>
</evidence>
<dbReference type="InterPro" id="IPR047590">
    <property type="entry name" value="FtsX_proteobact-type"/>
</dbReference>
<evidence type="ECO:0000256" key="9">
    <source>
        <dbReference type="ARBA" id="ARBA00022989"/>
    </source>
</evidence>
<protein>
    <recommendedName>
        <fullName evidence="4 12">Cell division protein FtsX</fullName>
    </recommendedName>
</protein>
<feature type="transmembrane region" description="Helical" evidence="13">
    <location>
        <begin position="253"/>
        <end position="273"/>
    </location>
</feature>
<reference evidence="16 17" key="1">
    <citation type="submission" date="2017-05" db="EMBL/GenBank/DDBJ databases">
        <title>Genomic insights into alkan degradation activity of Oleiphilus messinensis.</title>
        <authorList>
            <person name="Kozyavkin S.A."/>
            <person name="Slesarev A.I."/>
            <person name="Golyshin P.N."/>
            <person name="Korzhenkov A."/>
            <person name="Golyshina O.N."/>
            <person name="Toshchakov S.V."/>
        </authorList>
    </citation>
    <scope>NUCLEOTIDE SEQUENCE [LARGE SCALE GENOMIC DNA]</scope>
    <source>
        <strain evidence="16 17">ME102</strain>
    </source>
</reference>
<sequence>MFRTPLASLFTCLVIGIAVALPCGMAMFLHDIRGLTSELGESAQVTFYLKANNREQTALAFLAELNALPEIDSSRYIPKADALRELEESHGIGDVVAFLDANPLPDVVVATPTLSALQSPDELQKLQQTWSQHKLVERVQLDLDWVQRLSLLSVVVERVVWVLSVLLGAAVLLIIGNTIRLEVENRRHEIIVVKLVGGTDAFVRRPLLYMGLWLGMGSGFCAALLLELAFSWLNEPVIRLSKLYGSEFSFSGVQISTFLLIVFVTSLLGIFGARMALSRHLQAVEPA</sequence>
<evidence type="ECO:0000256" key="2">
    <source>
        <dbReference type="ARBA" id="ARBA00007379"/>
    </source>
</evidence>
<dbReference type="InterPro" id="IPR040690">
    <property type="entry name" value="FtsX_ECD"/>
</dbReference>
<evidence type="ECO:0000259" key="15">
    <source>
        <dbReference type="Pfam" id="PF18075"/>
    </source>
</evidence>
<dbReference type="GO" id="GO:0005886">
    <property type="term" value="C:plasma membrane"/>
    <property type="evidence" value="ECO:0007669"/>
    <property type="project" value="UniProtKB-SubCell"/>
</dbReference>
<gene>
    <name evidence="16" type="ORF">OLMES_0345</name>
</gene>
<evidence type="ECO:0000256" key="6">
    <source>
        <dbReference type="ARBA" id="ARBA00022519"/>
    </source>
</evidence>
<dbReference type="Gene3D" id="3.30.70.3040">
    <property type="match status" value="1"/>
</dbReference>
<keyword evidence="10 12" id="KW-0472">Membrane</keyword>
<comment type="similarity">
    <text evidence="2 12">Belongs to the ABC-4 integral membrane protein family. FtsX subfamily.</text>
</comment>
<keyword evidence="17" id="KW-1185">Reference proteome</keyword>
<dbReference type="Pfam" id="PF18075">
    <property type="entry name" value="FtsX_ECD"/>
    <property type="match status" value="1"/>
</dbReference>
<evidence type="ECO:0000256" key="5">
    <source>
        <dbReference type="ARBA" id="ARBA00022475"/>
    </source>
</evidence>
<evidence type="ECO:0000313" key="16">
    <source>
        <dbReference type="EMBL" id="ARU54451.1"/>
    </source>
</evidence>
<keyword evidence="5 12" id="KW-1003">Cell membrane</keyword>
<dbReference type="InterPro" id="IPR003838">
    <property type="entry name" value="ABC3_permease_C"/>
</dbReference>
<keyword evidence="7 12" id="KW-0132">Cell division</keyword>
<evidence type="ECO:0000256" key="1">
    <source>
        <dbReference type="ARBA" id="ARBA00004429"/>
    </source>
</evidence>
<dbReference type="EMBL" id="CP021425">
    <property type="protein sequence ID" value="ARU54451.1"/>
    <property type="molecule type" value="Genomic_DNA"/>
</dbReference>
<evidence type="ECO:0000313" key="17">
    <source>
        <dbReference type="Proteomes" id="UP000196027"/>
    </source>
</evidence>
<accession>A0A1Y0I225</accession>
<evidence type="ECO:0000256" key="7">
    <source>
        <dbReference type="ARBA" id="ARBA00022618"/>
    </source>
</evidence>
<keyword evidence="8 13" id="KW-0812">Transmembrane</keyword>
<dbReference type="Proteomes" id="UP000196027">
    <property type="component" value="Chromosome"/>
</dbReference>
<name>A0A1Y0I225_9GAMM</name>
<feature type="transmembrane region" description="Helical" evidence="13">
    <location>
        <begin position="212"/>
        <end position="233"/>
    </location>
</feature>
<comment type="subunit">
    <text evidence="3">Forms a membrane-associated complex with FtsE.</text>
</comment>
<dbReference type="PANTHER" id="PTHR47755">
    <property type="entry name" value="CELL DIVISION PROTEIN FTSX"/>
    <property type="match status" value="1"/>
</dbReference>
<evidence type="ECO:0000256" key="12">
    <source>
        <dbReference type="PIRNR" id="PIRNR003097"/>
    </source>
</evidence>
<proteinExistence type="inferred from homology"/>
<dbReference type="KEGG" id="ome:OLMES_0345"/>
<evidence type="ECO:0000256" key="8">
    <source>
        <dbReference type="ARBA" id="ARBA00022692"/>
    </source>
</evidence>
<feature type="domain" description="ABC3 transporter permease C-terminal" evidence="14">
    <location>
        <begin position="162"/>
        <end position="278"/>
    </location>
</feature>
<comment type="function">
    <text evidence="12">Part of the ABC transporter FtsEX involved in cellular division.</text>
</comment>
<evidence type="ECO:0000256" key="11">
    <source>
        <dbReference type="ARBA" id="ARBA00023306"/>
    </source>
</evidence>
<feature type="domain" description="FtsX extracellular" evidence="15">
    <location>
        <begin position="44"/>
        <end position="139"/>
    </location>
</feature>
<dbReference type="PIRSF" id="PIRSF003097">
    <property type="entry name" value="FtsX"/>
    <property type="match status" value="1"/>
</dbReference>